<dbReference type="RefSeq" id="WP_023928073.1">
    <property type="nucleotide sequence ID" value="NZ_KI669454.1"/>
</dbReference>
<dbReference type="InterPro" id="IPR002104">
    <property type="entry name" value="Integrase_catalytic"/>
</dbReference>
<accession>V8C9X9</accession>
<reference evidence="3 4" key="1">
    <citation type="journal article" date="2014" name="Genome Announc.">
        <title>Draft genome sequences of six enterohepatic helicobacter species isolated from humans and one from rhesus macaques.</title>
        <authorList>
            <person name="Shen Z."/>
            <person name="Sheh A."/>
            <person name="Young S.K."/>
            <person name="Abouelliel A."/>
            <person name="Ward D.V."/>
            <person name="Earl A.M."/>
            <person name="Fox J.G."/>
        </authorList>
    </citation>
    <scope>NUCLEOTIDE SEQUENCE [LARGE SCALE GENOMIC DNA]</scope>
    <source>
        <strain evidence="3 4">MIT 99-5501</strain>
    </source>
</reference>
<dbReference type="InterPro" id="IPR011010">
    <property type="entry name" value="DNA_brk_join_enz"/>
</dbReference>
<organism evidence="3 4">
    <name type="scientific">Helicobacter macacae MIT 99-5501</name>
    <dbReference type="NCBI Taxonomy" id="1357400"/>
    <lineage>
        <taxon>Bacteria</taxon>
        <taxon>Pseudomonadati</taxon>
        <taxon>Campylobacterota</taxon>
        <taxon>Epsilonproteobacteria</taxon>
        <taxon>Campylobacterales</taxon>
        <taxon>Helicobacteraceae</taxon>
        <taxon>Helicobacter</taxon>
    </lineage>
</organism>
<evidence type="ECO:0000256" key="1">
    <source>
        <dbReference type="ARBA" id="ARBA00023172"/>
    </source>
</evidence>
<evidence type="ECO:0000313" key="4">
    <source>
        <dbReference type="Proteomes" id="UP000018731"/>
    </source>
</evidence>
<dbReference type="PATRIC" id="fig|1357400.3.peg.1777"/>
<gene>
    <name evidence="3" type="ORF">HMPREF2086_01331</name>
</gene>
<dbReference type="InterPro" id="IPR013762">
    <property type="entry name" value="Integrase-like_cat_sf"/>
</dbReference>
<name>V8C9X9_9HELI</name>
<dbReference type="PANTHER" id="PTHR30349">
    <property type="entry name" value="PHAGE INTEGRASE-RELATED"/>
    <property type="match status" value="1"/>
</dbReference>
<dbReference type="HOGENOM" id="CLU_027562_9_6_7"/>
<keyword evidence="1" id="KW-0233">DNA recombination</keyword>
<dbReference type="GO" id="GO:0006310">
    <property type="term" value="P:DNA recombination"/>
    <property type="evidence" value="ECO:0007669"/>
    <property type="project" value="UniProtKB-KW"/>
</dbReference>
<feature type="domain" description="Tyr recombinase" evidence="2">
    <location>
        <begin position="164"/>
        <end position="363"/>
    </location>
</feature>
<dbReference type="PANTHER" id="PTHR30349:SF64">
    <property type="entry name" value="PROPHAGE INTEGRASE INTD-RELATED"/>
    <property type="match status" value="1"/>
</dbReference>
<dbReference type="Gene3D" id="1.10.443.10">
    <property type="entry name" value="Intergrase catalytic core"/>
    <property type="match status" value="1"/>
</dbReference>
<proteinExistence type="predicted"/>
<evidence type="ECO:0000313" key="3">
    <source>
        <dbReference type="EMBL" id="ETD23526.1"/>
    </source>
</evidence>
<dbReference type="Pfam" id="PF00589">
    <property type="entry name" value="Phage_integrase"/>
    <property type="match status" value="1"/>
</dbReference>
<sequence>MTYPLEPFESVERNYLFWLQKFFIHKMTTLSNRHIHDKEAFTKSLDSIKSAQNLGEFERAIKSARNCGMIGLNTYANPLFKLGEYLASADSISSLREIDEVFLSEFITIATARLSNATKRNFRIVLIGFFGFVDKHNEDENGKSHILNIELKSLSGTRGKSGQKLPTFLKEEELEKFLKAIDEAPISAVSEGVQARDRLIVKLIVYTGIRVSEAINLEVNKVLPDGEIYLLNIQGKGDKQRVVMIKKAHIDNLLKEWLGYRALIESQRATKKEKIQGNLLFCNQKGKPLSQPYIYGIVRNMLLYIGIRKEKMGAHLLRHSFATLLYQKHKDLVLVQEALGHADLNTSRIYTHFDKDRLRKAASLMDNLTK</sequence>
<comment type="caution">
    <text evidence="3">The sequence shown here is derived from an EMBL/GenBank/DDBJ whole genome shotgun (WGS) entry which is preliminary data.</text>
</comment>
<dbReference type="AlphaFoldDB" id="V8C9X9"/>
<dbReference type="eggNOG" id="COG4974">
    <property type="taxonomic scope" value="Bacteria"/>
</dbReference>
<dbReference type="EMBL" id="AZJI01000005">
    <property type="protein sequence ID" value="ETD23526.1"/>
    <property type="molecule type" value="Genomic_DNA"/>
</dbReference>
<dbReference type="InterPro" id="IPR041308">
    <property type="entry name" value="Xer_N"/>
</dbReference>
<dbReference type="Proteomes" id="UP000018731">
    <property type="component" value="Unassembled WGS sequence"/>
</dbReference>
<protein>
    <recommendedName>
        <fullName evidence="2">Tyr recombinase domain-containing protein</fullName>
    </recommendedName>
</protein>
<keyword evidence="4" id="KW-1185">Reference proteome</keyword>
<dbReference type="Pfam" id="PF18644">
    <property type="entry name" value="Phage_int_SAM_6"/>
    <property type="match status" value="1"/>
</dbReference>
<dbReference type="InterPro" id="IPR050090">
    <property type="entry name" value="Tyrosine_recombinase_XerCD"/>
</dbReference>
<dbReference type="STRING" id="1357400.HMPREF2086_01331"/>
<dbReference type="OrthoDB" id="9801717at2"/>
<dbReference type="GO" id="GO:0003677">
    <property type="term" value="F:DNA binding"/>
    <property type="evidence" value="ECO:0007669"/>
    <property type="project" value="InterPro"/>
</dbReference>
<dbReference type="GO" id="GO:0015074">
    <property type="term" value="P:DNA integration"/>
    <property type="evidence" value="ECO:0007669"/>
    <property type="project" value="InterPro"/>
</dbReference>
<evidence type="ECO:0000259" key="2">
    <source>
        <dbReference type="PROSITE" id="PS51898"/>
    </source>
</evidence>
<dbReference type="PROSITE" id="PS51898">
    <property type="entry name" value="TYR_RECOMBINASE"/>
    <property type="match status" value="1"/>
</dbReference>
<dbReference type="SUPFAM" id="SSF56349">
    <property type="entry name" value="DNA breaking-rejoining enzymes"/>
    <property type="match status" value="1"/>
</dbReference>